<sequence length="149" mass="16133">MWAFIACNNPRDDGNAARLARRSDEALGVRVSVARVVGFLEVLPLLSALALRRFIVVPYGLFHPFEDYPPPITTSSIQGPSFRPERAALVCKGGGKREYPEKTRQLASSSSTIPTCENPGASPPATEPGSPWWKASALVNAPPLPHLTR</sequence>
<dbReference type="Proteomes" id="UP001159363">
    <property type="component" value="Chromosome 2"/>
</dbReference>
<accession>A0ABQ9I6F7</accession>
<proteinExistence type="predicted"/>
<gene>
    <name evidence="2" type="ORF">PR048_004435</name>
</gene>
<evidence type="ECO:0000313" key="3">
    <source>
        <dbReference type="Proteomes" id="UP001159363"/>
    </source>
</evidence>
<evidence type="ECO:0000313" key="2">
    <source>
        <dbReference type="EMBL" id="KAJ8891880.1"/>
    </source>
</evidence>
<dbReference type="EMBL" id="JARBHB010000002">
    <property type="protein sequence ID" value="KAJ8891880.1"/>
    <property type="molecule type" value="Genomic_DNA"/>
</dbReference>
<feature type="compositionally biased region" description="Basic and acidic residues" evidence="1">
    <location>
        <begin position="95"/>
        <end position="104"/>
    </location>
</feature>
<name>A0ABQ9I6F7_9NEOP</name>
<protein>
    <submittedName>
        <fullName evidence="2">Uncharacterized protein</fullName>
    </submittedName>
</protein>
<organism evidence="2 3">
    <name type="scientific">Dryococelus australis</name>
    <dbReference type="NCBI Taxonomy" id="614101"/>
    <lineage>
        <taxon>Eukaryota</taxon>
        <taxon>Metazoa</taxon>
        <taxon>Ecdysozoa</taxon>
        <taxon>Arthropoda</taxon>
        <taxon>Hexapoda</taxon>
        <taxon>Insecta</taxon>
        <taxon>Pterygota</taxon>
        <taxon>Neoptera</taxon>
        <taxon>Polyneoptera</taxon>
        <taxon>Phasmatodea</taxon>
        <taxon>Verophasmatodea</taxon>
        <taxon>Anareolatae</taxon>
        <taxon>Phasmatidae</taxon>
        <taxon>Eurycanthinae</taxon>
        <taxon>Dryococelus</taxon>
    </lineage>
</organism>
<feature type="region of interest" description="Disordered" evidence="1">
    <location>
        <begin position="95"/>
        <end position="132"/>
    </location>
</feature>
<keyword evidence="3" id="KW-1185">Reference proteome</keyword>
<feature type="compositionally biased region" description="Polar residues" evidence="1">
    <location>
        <begin position="105"/>
        <end position="115"/>
    </location>
</feature>
<evidence type="ECO:0000256" key="1">
    <source>
        <dbReference type="SAM" id="MobiDB-lite"/>
    </source>
</evidence>
<comment type="caution">
    <text evidence="2">The sequence shown here is derived from an EMBL/GenBank/DDBJ whole genome shotgun (WGS) entry which is preliminary data.</text>
</comment>
<reference evidence="2 3" key="1">
    <citation type="submission" date="2023-02" db="EMBL/GenBank/DDBJ databases">
        <title>LHISI_Scaffold_Assembly.</title>
        <authorList>
            <person name="Stuart O.P."/>
            <person name="Cleave R."/>
            <person name="Magrath M.J.L."/>
            <person name="Mikheyev A.S."/>
        </authorList>
    </citation>
    <scope>NUCLEOTIDE SEQUENCE [LARGE SCALE GENOMIC DNA]</scope>
    <source>
        <strain evidence="2">Daus_M_001</strain>
        <tissue evidence="2">Leg muscle</tissue>
    </source>
</reference>